<proteinExistence type="predicted"/>
<accession>A0AC35FER4</accession>
<organism evidence="1 2">
    <name type="scientific">Panagrolaimus sp. PS1159</name>
    <dbReference type="NCBI Taxonomy" id="55785"/>
    <lineage>
        <taxon>Eukaryota</taxon>
        <taxon>Metazoa</taxon>
        <taxon>Ecdysozoa</taxon>
        <taxon>Nematoda</taxon>
        <taxon>Chromadorea</taxon>
        <taxon>Rhabditida</taxon>
        <taxon>Tylenchina</taxon>
        <taxon>Panagrolaimomorpha</taxon>
        <taxon>Panagrolaimoidea</taxon>
        <taxon>Panagrolaimidae</taxon>
        <taxon>Panagrolaimus</taxon>
    </lineage>
</organism>
<reference evidence="2" key="1">
    <citation type="submission" date="2022-11" db="UniProtKB">
        <authorList>
            <consortium name="WormBaseParasite"/>
        </authorList>
    </citation>
    <scope>IDENTIFICATION</scope>
</reference>
<dbReference type="Proteomes" id="UP000887580">
    <property type="component" value="Unplaced"/>
</dbReference>
<dbReference type="WBParaSite" id="PS1159_v2.g16819.t1">
    <property type="protein sequence ID" value="PS1159_v2.g16819.t1"/>
    <property type="gene ID" value="PS1159_v2.g16819"/>
</dbReference>
<protein>
    <submittedName>
        <fullName evidence="2">Uncharacterized protein</fullName>
    </submittedName>
</protein>
<evidence type="ECO:0000313" key="1">
    <source>
        <dbReference type="Proteomes" id="UP000887580"/>
    </source>
</evidence>
<sequence>MKLEIIFLFAIFVFANGIFDGDRKIRAADFQTDQLEDKLLRSNLQTFNGRTDAVSMAQNEQVIYGIGGTFVFKVQTGNGQNVARISPANNPPRLANIPQQRSSLERE</sequence>
<evidence type="ECO:0000313" key="2">
    <source>
        <dbReference type="WBParaSite" id="PS1159_v2.g16819.t1"/>
    </source>
</evidence>
<name>A0AC35FER4_9BILA</name>